<name>A0A8K0JB54_9HYPO</name>
<feature type="region of interest" description="Disordered" evidence="1">
    <location>
        <begin position="1"/>
        <end position="359"/>
    </location>
</feature>
<dbReference type="AlphaFoldDB" id="A0A8K0JB54"/>
<evidence type="ECO:0000259" key="2">
    <source>
        <dbReference type="Pfam" id="PF20994"/>
    </source>
</evidence>
<dbReference type="Proteomes" id="UP000811619">
    <property type="component" value="Unassembled WGS sequence"/>
</dbReference>
<proteinExistence type="predicted"/>
<feature type="compositionally biased region" description="Low complexity" evidence="1">
    <location>
        <begin position="293"/>
        <end position="302"/>
    </location>
</feature>
<accession>A0A8K0JB54</accession>
<comment type="caution">
    <text evidence="3">The sequence shown here is derived from an EMBL/GenBank/DDBJ whole genome shotgun (WGS) entry which is preliminary data.</text>
</comment>
<dbReference type="OrthoDB" id="5377952at2759"/>
<feature type="compositionally biased region" description="Polar residues" evidence="1">
    <location>
        <begin position="95"/>
        <end position="106"/>
    </location>
</feature>
<evidence type="ECO:0000313" key="4">
    <source>
        <dbReference type="Proteomes" id="UP000811619"/>
    </source>
</evidence>
<reference evidence="3" key="1">
    <citation type="journal article" date="2020" name="bioRxiv">
        <title>Whole genome comparisons of ergot fungi reveals the divergence and evolution of species within the genus Claviceps are the result of varying mechanisms driving genome evolution and host range expansion.</title>
        <authorList>
            <person name="Wyka S.A."/>
            <person name="Mondo S.J."/>
            <person name="Liu M."/>
            <person name="Dettman J."/>
            <person name="Nalam V."/>
            <person name="Broders K.D."/>
        </authorList>
    </citation>
    <scope>NUCLEOTIDE SEQUENCE</scope>
    <source>
        <strain evidence="3">CCC 489</strain>
    </source>
</reference>
<gene>
    <name evidence="3" type="ORF">E4U42_007139</name>
</gene>
<organism evidence="3 4">
    <name type="scientific">Claviceps africana</name>
    <dbReference type="NCBI Taxonomy" id="83212"/>
    <lineage>
        <taxon>Eukaryota</taxon>
        <taxon>Fungi</taxon>
        <taxon>Dikarya</taxon>
        <taxon>Ascomycota</taxon>
        <taxon>Pezizomycotina</taxon>
        <taxon>Sordariomycetes</taxon>
        <taxon>Hypocreomycetidae</taxon>
        <taxon>Hypocreales</taxon>
        <taxon>Clavicipitaceae</taxon>
        <taxon>Claviceps</taxon>
    </lineage>
</organism>
<evidence type="ECO:0000313" key="3">
    <source>
        <dbReference type="EMBL" id="KAG5929105.1"/>
    </source>
</evidence>
<dbReference type="EMBL" id="SRPY01000079">
    <property type="protein sequence ID" value="KAG5929105.1"/>
    <property type="molecule type" value="Genomic_DNA"/>
</dbReference>
<feature type="compositionally biased region" description="Low complexity" evidence="1">
    <location>
        <begin position="38"/>
        <end position="61"/>
    </location>
</feature>
<feature type="compositionally biased region" description="Low complexity" evidence="1">
    <location>
        <begin position="187"/>
        <end position="204"/>
    </location>
</feature>
<feature type="compositionally biased region" description="Basic and acidic residues" evidence="1">
    <location>
        <begin position="1"/>
        <end position="13"/>
    </location>
</feature>
<dbReference type="InterPro" id="IPR048743">
    <property type="entry name" value="AME1"/>
</dbReference>
<feature type="compositionally biased region" description="Pro residues" evidence="1">
    <location>
        <begin position="219"/>
        <end position="228"/>
    </location>
</feature>
<feature type="domain" description="Inner kinetochore subunit AME1" evidence="2">
    <location>
        <begin position="395"/>
        <end position="580"/>
    </location>
</feature>
<protein>
    <recommendedName>
        <fullName evidence="2">Inner kinetochore subunit AME1 domain-containing protein</fullName>
    </recommendedName>
</protein>
<feature type="compositionally biased region" description="Low complexity" evidence="1">
    <location>
        <begin position="107"/>
        <end position="119"/>
    </location>
</feature>
<dbReference type="Pfam" id="PF20994">
    <property type="entry name" value="CENPU"/>
    <property type="match status" value="1"/>
</dbReference>
<sequence>MATGREGREDRLNQRLRGAQRVNVGDDISFSFDLAGVPPAQSSSSPAATAQPAQQPPSSLADVSPAVLSGPSPGADAGANADAGDAGPAGPPGLSSRTDVQFVQQLSSSIARSSAEPSPNEARPNEPDELEALAPLSSAPTSARPKPRIPPAITEEITESPAHKPGSGHRRRIAPDTLDRPLPPRITIPSSSTPEAPSSSSPSARRPRPSDRPTRPAIPTRPPPPPSVPARGEDQTTQTRTTAPANRPKPPPRRSPSPAQETEQDSQASDSEAVQVPARRAATTVRQKRPRPSNTTTTSTELGTDDDSDPDTTSQISSLRQRPKSPAPQRQPAKRPRQHSHPSPSSKGKRPSSSSEQNDDATVEIIVQRFVNNFPRDDDDDPQQEIPYANRAGETVVDVFAQVCDEVISSALDQLQQLAAQTADVDKKKECRVKTRAIEAYREELSSRLLQHAIHLNHWHSLRRRLRHVQKEKLALREEIIRLKGEREQVALRMDAIRIKHESDSTESMSRLNASALMHDIDLAVAQGREAPELSQAAERTAELGNLDLVLAQISDQVSSASSTGGLLQQVRDFNAFLERAANALESR</sequence>
<keyword evidence="4" id="KW-1185">Reference proteome</keyword>
<evidence type="ECO:0000256" key="1">
    <source>
        <dbReference type="SAM" id="MobiDB-lite"/>
    </source>
</evidence>
<feature type="compositionally biased region" description="Low complexity" evidence="1">
    <location>
        <begin position="341"/>
        <end position="355"/>
    </location>
</feature>
<feature type="compositionally biased region" description="Low complexity" evidence="1">
    <location>
        <begin position="70"/>
        <end position="88"/>
    </location>
</feature>